<reference evidence="6" key="1">
    <citation type="submission" date="2025-08" db="UniProtKB">
        <authorList>
            <consortium name="RefSeq"/>
        </authorList>
    </citation>
    <scope>IDENTIFICATION</scope>
    <source>
        <tissue evidence="6">Muscle</tissue>
    </source>
</reference>
<dbReference type="InterPro" id="IPR036361">
    <property type="entry name" value="SAP_dom_sf"/>
</dbReference>
<evidence type="ECO:0000256" key="2">
    <source>
        <dbReference type="SAM" id="Coils"/>
    </source>
</evidence>
<dbReference type="AlphaFoldDB" id="A0A6P8NIM5"/>
<proteinExistence type="predicted"/>
<dbReference type="KEGG" id="bbif:117213139"/>
<gene>
    <name evidence="6" type="primary">LOC117213139</name>
</gene>
<evidence type="ECO:0000256" key="3">
    <source>
        <dbReference type="SAM" id="MobiDB-lite"/>
    </source>
</evidence>
<feature type="compositionally biased region" description="Basic and acidic residues" evidence="3">
    <location>
        <begin position="630"/>
        <end position="652"/>
    </location>
</feature>
<keyword evidence="1" id="KW-0378">Hydrolase</keyword>
<feature type="non-terminal residue" evidence="6">
    <location>
        <position position="703"/>
    </location>
</feature>
<protein>
    <submittedName>
        <fullName evidence="6">Myosin-2 heavy chain, non muscle-like</fullName>
    </submittedName>
</protein>
<feature type="domain" description="SAP" evidence="4">
    <location>
        <begin position="57"/>
        <end position="91"/>
    </location>
</feature>
<keyword evidence="2" id="KW-0175">Coiled coil</keyword>
<feature type="region of interest" description="Disordered" evidence="3">
    <location>
        <begin position="684"/>
        <end position="703"/>
    </location>
</feature>
<dbReference type="Pfam" id="PF02037">
    <property type="entry name" value="SAP"/>
    <property type="match status" value="1"/>
</dbReference>
<dbReference type="InterPro" id="IPR001969">
    <property type="entry name" value="Aspartic_peptidase_AS"/>
</dbReference>
<accession>A0A6P8NIM5</accession>
<organism evidence="5 6">
    <name type="scientific">Bombus bifarius</name>
    <dbReference type="NCBI Taxonomy" id="103933"/>
    <lineage>
        <taxon>Eukaryota</taxon>
        <taxon>Metazoa</taxon>
        <taxon>Ecdysozoa</taxon>
        <taxon>Arthropoda</taxon>
        <taxon>Hexapoda</taxon>
        <taxon>Insecta</taxon>
        <taxon>Pterygota</taxon>
        <taxon>Neoptera</taxon>
        <taxon>Endopterygota</taxon>
        <taxon>Hymenoptera</taxon>
        <taxon>Apocrita</taxon>
        <taxon>Aculeata</taxon>
        <taxon>Apoidea</taxon>
        <taxon>Anthophila</taxon>
        <taxon>Apidae</taxon>
        <taxon>Bombus</taxon>
        <taxon>Pyrobombus</taxon>
    </lineage>
</organism>
<dbReference type="SMART" id="SM00513">
    <property type="entry name" value="SAP"/>
    <property type="match status" value="1"/>
</dbReference>
<evidence type="ECO:0000256" key="1">
    <source>
        <dbReference type="ARBA" id="ARBA00022801"/>
    </source>
</evidence>
<feature type="region of interest" description="Disordered" evidence="3">
    <location>
        <begin position="90"/>
        <end position="121"/>
    </location>
</feature>
<feature type="region of interest" description="Disordered" evidence="3">
    <location>
        <begin position="16"/>
        <end position="60"/>
    </location>
</feature>
<evidence type="ECO:0000259" key="4">
    <source>
        <dbReference type="PROSITE" id="PS50800"/>
    </source>
</evidence>
<dbReference type="InterPro" id="IPR021109">
    <property type="entry name" value="Peptidase_aspartic_dom_sf"/>
</dbReference>
<dbReference type="SUPFAM" id="SSF68906">
    <property type="entry name" value="SAP domain"/>
    <property type="match status" value="1"/>
</dbReference>
<dbReference type="GO" id="GO:0006508">
    <property type="term" value="P:proteolysis"/>
    <property type="evidence" value="ECO:0007669"/>
    <property type="project" value="InterPro"/>
</dbReference>
<sequence length="703" mass="80012">MNLPISGARSVLVARLNRACKPGRSTPKDSKRGEEPTKRDLRSKQRAERSQEGEEDLEKLRSKELRARLVSLGLKVTGRKSELRARLQAALEGDDVSSEEESSDESEGEDDKQGAREYRRDVEDSLEKFSGDDLLSVNQWVEDFEEMAEVWDWSDPHMVAYAKKLLAGSAQAFVRQERCAKFWAKLKKALRNEFENVVSDQRCVRTHQVRIKLRQFGALIDTGSELTLMRADQHVKIGAPRLSREIVGFRGVGSGRNFTLGKFSTNIIIDNESYCITIHVVSDTVMQHSLIIGADFLDTVEISIKGGESFISIIKDENPDECPEVLKIDVETQASEIDLSHVKDMQHRLKRDLKRTKALLRDAQTMLEISKGDSTGKAALRQLKNQLEDAECARAVAVKAKQALEQELNETQASLQEVLRQRSEAVDRINVASRERTELLSQLEENKEELAEVLKKYRAAVQQVSEERRIVARHVVIGKVDHEMVSSSDSCGQQEDLANITRRKNLAKQQQQDVVDDISEFTEKDSVAGVRVVSSFRINSKRVNARRTKRQGKSQSHARNPSNNIDTKIRYTEDVDDEDDDGIVEDTMNVKTFEKEEIIVSVDGKLLTSSMYEPSLRKCHDAATTIKAPDKSEMGKQRTERKIEEERKRSSSIEDEQTAVFQEERDQLRADAKRRIEEIQIRNKRAYNRRRKKATAYRTGDLV</sequence>
<feature type="region of interest" description="Disordered" evidence="3">
    <location>
        <begin position="542"/>
        <end position="567"/>
    </location>
</feature>
<dbReference type="RefSeq" id="XP_033314382.1">
    <property type="nucleotide sequence ID" value="XM_033458491.1"/>
</dbReference>
<feature type="compositionally biased region" description="Basic residues" evidence="3">
    <location>
        <begin position="684"/>
        <end position="695"/>
    </location>
</feature>
<dbReference type="SUPFAM" id="SSF50630">
    <property type="entry name" value="Acid proteases"/>
    <property type="match status" value="1"/>
</dbReference>
<name>A0A6P8NIM5_9HYME</name>
<dbReference type="PROSITE" id="PS00141">
    <property type="entry name" value="ASP_PROTEASE"/>
    <property type="match status" value="1"/>
</dbReference>
<feature type="compositionally biased region" description="Basic and acidic residues" evidence="3">
    <location>
        <begin position="26"/>
        <end position="60"/>
    </location>
</feature>
<dbReference type="Gene3D" id="2.40.70.10">
    <property type="entry name" value="Acid Proteases"/>
    <property type="match status" value="1"/>
</dbReference>
<dbReference type="InterPro" id="IPR018061">
    <property type="entry name" value="Retropepsins"/>
</dbReference>
<dbReference type="Gene3D" id="1.10.720.30">
    <property type="entry name" value="SAP domain"/>
    <property type="match status" value="1"/>
</dbReference>
<feature type="compositionally biased region" description="Basic and acidic residues" evidence="3">
    <location>
        <begin position="111"/>
        <end position="121"/>
    </location>
</feature>
<dbReference type="Pfam" id="PF00077">
    <property type="entry name" value="RVP"/>
    <property type="match status" value="1"/>
</dbReference>
<dbReference type="InterPro" id="IPR003034">
    <property type="entry name" value="SAP_dom"/>
</dbReference>
<keyword evidence="5" id="KW-1185">Reference proteome</keyword>
<dbReference type="GeneID" id="117213139"/>
<evidence type="ECO:0000313" key="5">
    <source>
        <dbReference type="Proteomes" id="UP000515164"/>
    </source>
</evidence>
<feature type="region of interest" description="Disordered" evidence="3">
    <location>
        <begin position="630"/>
        <end position="667"/>
    </location>
</feature>
<feature type="compositionally biased region" description="Polar residues" evidence="3">
    <location>
        <begin position="553"/>
        <end position="566"/>
    </location>
</feature>
<dbReference type="Proteomes" id="UP000515164">
    <property type="component" value="Unplaced"/>
</dbReference>
<feature type="compositionally biased region" description="Acidic residues" evidence="3">
    <location>
        <begin position="92"/>
        <end position="110"/>
    </location>
</feature>
<feature type="compositionally biased region" description="Basic residues" evidence="3">
    <location>
        <begin position="542"/>
        <end position="552"/>
    </location>
</feature>
<dbReference type="PROSITE" id="PS50800">
    <property type="entry name" value="SAP"/>
    <property type="match status" value="1"/>
</dbReference>
<feature type="coiled-coil region" evidence="2">
    <location>
        <begin position="380"/>
        <end position="467"/>
    </location>
</feature>
<evidence type="ECO:0000313" key="6">
    <source>
        <dbReference type="RefSeq" id="XP_033314382.1"/>
    </source>
</evidence>
<dbReference type="GO" id="GO:0004190">
    <property type="term" value="F:aspartic-type endopeptidase activity"/>
    <property type="evidence" value="ECO:0007669"/>
    <property type="project" value="InterPro"/>
</dbReference>